<feature type="region of interest" description="Disordered" evidence="1">
    <location>
        <begin position="23"/>
        <end position="61"/>
    </location>
</feature>
<dbReference type="AlphaFoldDB" id="A0ABD1TV59"/>
<name>A0ABD1TV59_9LAMI</name>
<reference evidence="3" key="1">
    <citation type="submission" date="2024-07" db="EMBL/GenBank/DDBJ databases">
        <title>Two chromosome-level genome assemblies of Korean endemic species Abeliophyllum distichum and Forsythia ovata (Oleaceae).</title>
        <authorList>
            <person name="Jang H."/>
        </authorList>
    </citation>
    <scope>NUCLEOTIDE SEQUENCE [LARGE SCALE GENOMIC DNA]</scope>
</reference>
<evidence type="ECO:0000256" key="1">
    <source>
        <dbReference type="SAM" id="MobiDB-lite"/>
    </source>
</evidence>
<dbReference type="Proteomes" id="UP001604277">
    <property type="component" value="Unassembled WGS sequence"/>
</dbReference>
<feature type="region of interest" description="Disordered" evidence="1">
    <location>
        <begin position="114"/>
        <end position="154"/>
    </location>
</feature>
<feature type="compositionally biased region" description="Basic residues" evidence="1">
    <location>
        <begin position="29"/>
        <end position="47"/>
    </location>
</feature>
<proteinExistence type="predicted"/>
<keyword evidence="3" id="KW-1185">Reference proteome</keyword>
<evidence type="ECO:0000313" key="2">
    <source>
        <dbReference type="EMBL" id="KAL2516600.1"/>
    </source>
</evidence>
<dbReference type="EMBL" id="JBFOLJ010000008">
    <property type="protein sequence ID" value="KAL2516600.1"/>
    <property type="molecule type" value="Genomic_DNA"/>
</dbReference>
<protein>
    <submittedName>
        <fullName evidence="2">Uncharacterized protein</fullName>
    </submittedName>
</protein>
<sequence>MSIITEDYHLFLLEYYRPSIDHSMTSTRSKSKSRRQSKRRRKSSASKRSREDSDDDFVSTPLIWTPRANKKHQVVASYSLDIQNEEKIAKTIADGLEGVATRYHVKRLPESVADQPIKQSEATNLAESGTKFEAFEEEDQPIDERYRKKQKLSS</sequence>
<feature type="compositionally biased region" description="Polar residues" evidence="1">
    <location>
        <begin position="117"/>
        <end position="127"/>
    </location>
</feature>
<accession>A0ABD1TV59</accession>
<comment type="caution">
    <text evidence="2">The sequence shown here is derived from an EMBL/GenBank/DDBJ whole genome shotgun (WGS) entry which is preliminary data.</text>
</comment>
<evidence type="ECO:0000313" key="3">
    <source>
        <dbReference type="Proteomes" id="UP001604277"/>
    </source>
</evidence>
<organism evidence="2 3">
    <name type="scientific">Forsythia ovata</name>
    <dbReference type="NCBI Taxonomy" id="205694"/>
    <lineage>
        <taxon>Eukaryota</taxon>
        <taxon>Viridiplantae</taxon>
        <taxon>Streptophyta</taxon>
        <taxon>Embryophyta</taxon>
        <taxon>Tracheophyta</taxon>
        <taxon>Spermatophyta</taxon>
        <taxon>Magnoliopsida</taxon>
        <taxon>eudicotyledons</taxon>
        <taxon>Gunneridae</taxon>
        <taxon>Pentapetalae</taxon>
        <taxon>asterids</taxon>
        <taxon>lamiids</taxon>
        <taxon>Lamiales</taxon>
        <taxon>Oleaceae</taxon>
        <taxon>Forsythieae</taxon>
        <taxon>Forsythia</taxon>
    </lineage>
</organism>
<gene>
    <name evidence="2" type="ORF">Fot_30571</name>
</gene>